<proteinExistence type="predicted"/>
<sequence>MVVLGFEITERIITSTNFSDSVGRYIFIVQKFTSLI</sequence>
<evidence type="ECO:0000313" key="1">
    <source>
        <dbReference type="EMBL" id="DAF92564.1"/>
    </source>
</evidence>
<accession>A0A8S5UDP4</accession>
<organism evidence="1">
    <name type="scientific">Siphoviridae sp. ctNLX12</name>
    <dbReference type="NCBI Taxonomy" id="2825469"/>
    <lineage>
        <taxon>Viruses</taxon>
        <taxon>Duplodnaviria</taxon>
        <taxon>Heunggongvirae</taxon>
        <taxon>Uroviricota</taxon>
        <taxon>Caudoviricetes</taxon>
    </lineage>
</organism>
<reference evidence="1" key="1">
    <citation type="journal article" date="2021" name="Proc. Natl. Acad. Sci. U.S.A.">
        <title>A Catalog of Tens of Thousands of Viruses from Human Metagenomes Reveals Hidden Associations with Chronic Diseases.</title>
        <authorList>
            <person name="Tisza M.J."/>
            <person name="Buck C.B."/>
        </authorList>
    </citation>
    <scope>NUCLEOTIDE SEQUENCE</scope>
    <source>
        <strain evidence="1">CtNLX12</strain>
    </source>
</reference>
<protein>
    <submittedName>
        <fullName evidence="1">Uncharacterized protein</fullName>
    </submittedName>
</protein>
<name>A0A8S5UDP4_9CAUD</name>
<dbReference type="EMBL" id="BK016068">
    <property type="protein sequence ID" value="DAF92564.1"/>
    <property type="molecule type" value="Genomic_DNA"/>
</dbReference>